<evidence type="ECO:0000256" key="3">
    <source>
        <dbReference type="ARBA" id="ARBA00022840"/>
    </source>
</evidence>
<dbReference type="InterPro" id="IPR043129">
    <property type="entry name" value="ATPase_NBD"/>
</dbReference>
<dbReference type="EMBL" id="CP136894">
    <property type="protein sequence ID" value="WOL07545.1"/>
    <property type="molecule type" value="Genomic_DNA"/>
</dbReference>
<dbReference type="Proteomes" id="UP001327560">
    <property type="component" value="Chromosome 5"/>
</dbReference>
<dbReference type="GO" id="GO:0140662">
    <property type="term" value="F:ATP-dependent protein folding chaperone"/>
    <property type="evidence" value="ECO:0007669"/>
    <property type="project" value="InterPro"/>
</dbReference>
<dbReference type="FunFam" id="3.30.420.40:FF:000545">
    <property type="entry name" value="Endoplasmic reticulum chaperone BiP"/>
    <property type="match status" value="1"/>
</dbReference>
<organism evidence="4 5">
    <name type="scientific">Canna indica</name>
    <name type="common">Indian-shot</name>
    <dbReference type="NCBI Taxonomy" id="4628"/>
    <lineage>
        <taxon>Eukaryota</taxon>
        <taxon>Viridiplantae</taxon>
        <taxon>Streptophyta</taxon>
        <taxon>Embryophyta</taxon>
        <taxon>Tracheophyta</taxon>
        <taxon>Spermatophyta</taxon>
        <taxon>Magnoliopsida</taxon>
        <taxon>Liliopsida</taxon>
        <taxon>Zingiberales</taxon>
        <taxon>Cannaceae</taxon>
        <taxon>Canna</taxon>
    </lineage>
</organism>
<sequence>MKDIAEAYLGTSVKNVVVTVPAYFNDSQRQAIKDDGVISGLNVMLIINEPTAVAIPTASTRRLAAAPSTSPYSPLRRTSSR</sequence>
<keyword evidence="2" id="KW-0547">Nucleotide-binding</keyword>
<accession>A0AAQ3QGM4</accession>
<dbReference type="Pfam" id="PF00012">
    <property type="entry name" value="HSP70"/>
    <property type="match status" value="1"/>
</dbReference>
<dbReference type="AlphaFoldDB" id="A0AAQ3QGM4"/>
<keyword evidence="5" id="KW-1185">Reference proteome</keyword>
<keyword evidence="3" id="KW-0067">ATP-binding</keyword>
<proteinExistence type="inferred from homology"/>
<evidence type="ECO:0000313" key="4">
    <source>
        <dbReference type="EMBL" id="WOL07545.1"/>
    </source>
</evidence>
<dbReference type="InterPro" id="IPR013126">
    <property type="entry name" value="Hsp_70_fam"/>
</dbReference>
<reference evidence="4 5" key="1">
    <citation type="submission" date="2023-10" db="EMBL/GenBank/DDBJ databases">
        <title>Chromosome-scale genome assembly provides insights into flower coloration mechanisms of Canna indica.</title>
        <authorList>
            <person name="Li C."/>
        </authorList>
    </citation>
    <scope>NUCLEOTIDE SEQUENCE [LARGE SCALE GENOMIC DNA]</scope>
    <source>
        <tissue evidence="4">Flower</tissue>
    </source>
</reference>
<name>A0AAQ3QGM4_9LILI</name>
<dbReference type="Gene3D" id="3.30.420.40">
    <property type="match status" value="1"/>
</dbReference>
<evidence type="ECO:0000256" key="2">
    <source>
        <dbReference type="ARBA" id="ARBA00022741"/>
    </source>
</evidence>
<gene>
    <name evidence="4" type="ORF">Cni_G16289</name>
</gene>
<dbReference type="GO" id="GO:0005524">
    <property type="term" value="F:ATP binding"/>
    <property type="evidence" value="ECO:0007669"/>
    <property type="project" value="UniProtKB-KW"/>
</dbReference>
<evidence type="ECO:0000313" key="5">
    <source>
        <dbReference type="Proteomes" id="UP001327560"/>
    </source>
</evidence>
<comment type="similarity">
    <text evidence="1">Belongs to the heat shock protein 70 family.</text>
</comment>
<protein>
    <submittedName>
        <fullName evidence="4">Td1TL1 protein</fullName>
    </submittedName>
</protein>
<dbReference type="PANTHER" id="PTHR19375">
    <property type="entry name" value="HEAT SHOCK PROTEIN 70KDA"/>
    <property type="match status" value="1"/>
</dbReference>
<evidence type="ECO:0000256" key="1">
    <source>
        <dbReference type="ARBA" id="ARBA00007381"/>
    </source>
</evidence>
<dbReference type="SUPFAM" id="SSF53067">
    <property type="entry name" value="Actin-like ATPase domain"/>
    <property type="match status" value="1"/>
</dbReference>